<gene>
    <name evidence="4" type="ORF">C7419_103418</name>
</gene>
<name>A0A316ERA9_9BURK</name>
<dbReference type="AlphaFoldDB" id="A0A316ERA9"/>
<evidence type="ECO:0000256" key="1">
    <source>
        <dbReference type="SAM" id="MobiDB-lite"/>
    </source>
</evidence>
<dbReference type="InterPro" id="IPR039567">
    <property type="entry name" value="Gly-zipper"/>
</dbReference>
<dbReference type="Pfam" id="PF13488">
    <property type="entry name" value="Gly-zipper_Omp"/>
    <property type="match status" value="1"/>
</dbReference>
<evidence type="ECO:0000256" key="2">
    <source>
        <dbReference type="SAM" id="SignalP"/>
    </source>
</evidence>
<evidence type="ECO:0000313" key="4">
    <source>
        <dbReference type="EMBL" id="PWK34099.1"/>
    </source>
</evidence>
<evidence type="ECO:0000313" key="5">
    <source>
        <dbReference type="Proteomes" id="UP000245754"/>
    </source>
</evidence>
<proteinExistence type="predicted"/>
<keyword evidence="2" id="KW-0732">Signal</keyword>
<keyword evidence="5" id="KW-1185">Reference proteome</keyword>
<reference evidence="4 5" key="1">
    <citation type="submission" date="2018-05" db="EMBL/GenBank/DDBJ databases">
        <title>Genomic Encyclopedia of Type Strains, Phase IV (KMG-V): Genome sequencing to study the core and pangenomes of soil and plant-associated prokaryotes.</title>
        <authorList>
            <person name="Whitman W."/>
        </authorList>
    </citation>
    <scope>NUCLEOTIDE SEQUENCE [LARGE SCALE GENOMIC DNA]</scope>
    <source>
        <strain evidence="4 5">SLV-132</strain>
    </source>
</reference>
<protein>
    <recommendedName>
        <fullName evidence="3">Glycine zipper domain-containing protein</fullName>
    </recommendedName>
</protein>
<organism evidence="4 5">
    <name type="scientific">Cupriavidus plantarum</name>
    <dbReference type="NCBI Taxonomy" id="942865"/>
    <lineage>
        <taxon>Bacteria</taxon>
        <taxon>Pseudomonadati</taxon>
        <taxon>Pseudomonadota</taxon>
        <taxon>Betaproteobacteria</taxon>
        <taxon>Burkholderiales</taxon>
        <taxon>Burkholderiaceae</taxon>
        <taxon>Cupriavidus</taxon>
    </lineage>
</organism>
<dbReference type="Proteomes" id="UP000245754">
    <property type="component" value="Unassembled WGS sequence"/>
</dbReference>
<accession>A0A316ERA9</accession>
<evidence type="ECO:0000259" key="3">
    <source>
        <dbReference type="Pfam" id="PF13488"/>
    </source>
</evidence>
<sequence length="164" mass="16247">MDKSRARTLAVGMTAVSWVVTIMASGPAMAQQRPVAYPAKGQSAQQQQKDDGACYAWAKSNTGIDPAMANTAPPPQGGPAVGGGERVGGAARGALGGAVIGGIAGDAGKGAAAGAAVGTMAGGARARQNKRNAEANAQAQSAGAMDTYYRAYGACMEGRGYSIR</sequence>
<feature type="chain" id="PRO_5016281002" description="Glycine zipper domain-containing protein" evidence="2">
    <location>
        <begin position="31"/>
        <end position="164"/>
    </location>
</feature>
<feature type="domain" description="Glycine zipper" evidence="3">
    <location>
        <begin position="88"/>
        <end position="129"/>
    </location>
</feature>
<dbReference type="EMBL" id="QGGT01000003">
    <property type="protein sequence ID" value="PWK34099.1"/>
    <property type="molecule type" value="Genomic_DNA"/>
</dbReference>
<comment type="caution">
    <text evidence="4">The sequence shown here is derived from an EMBL/GenBank/DDBJ whole genome shotgun (WGS) entry which is preliminary data.</text>
</comment>
<feature type="region of interest" description="Disordered" evidence="1">
    <location>
        <begin position="65"/>
        <end position="85"/>
    </location>
</feature>
<feature type="signal peptide" evidence="2">
    <location>
        <begin position="1"/>
        <end position="30"/>
    </location>
</feature>